<dbReference type="SUPFAM" id="SSF55073">
    <property type="entry name" value="Nucleotide cyclase"/>
    <property type="match status" value="1"/>
</dbReference>
<dbReference type="EMBL" id="JNUP01000067">
    <property type="protein sequence ID" value="KGE71252.1"/>
    <property type="molecule type" value="Genomic_DNA"/>
</dbReference>
<dbReference type="Gene3D" id="3.40.50.300">
    <property type="entry name" value="P-loop containing nucleotide triphosphate hydrolases"/>
    <property type="match status" value="1"/>
</dbReference>
<dbReference type="PROSITE" id="PS50125">
    <property type="entry name" value="GUANYLATE_CYCLASE_2"/>
    <property type="match status" value="1"/>
</dbReference>
<dbReference type="SUPFAM" id="SSF52540">
    <property type="entry name" value="P-loop containing nucleoside triphosphate hydrolases"/>
    <property type="match status" value="1"/>
</dbReference>
<evidence type="ECO:0000313" key="4">
    <source>
        <dbReference type="EMBL" id="KGE71252.1"/>
    </source>
</evidence>
<dbReference type="RefSeq" id="WP_037548986.1">
    <property type="nucleotide sequence ID" value="NZ_JNUP01000067.1"/>
</dbReference>
<dbReference type="GO" id="GO:0009190">
    <property type="term" value="P:cyclic nucleotide biosynthetic process"/>
    <property type="evidence" value="ECO:0007669"/>
    <property type="project" value="InterPro"/>
</dbReference>
<dbReference type="Gene3D" id="3.30.70.1230">
    <property type="entry name" value="Nucleotide cyclase"/>
    <property type="match status" value="1"/>
</dbReference>
<dbReference type="InterPro" id="IPR001054">
    <property type="entry name" value="A/G_cyclase"/>
</dbReference>
<reference evidence="4 5" key="1">
    <citation type="submission" date="2014-05" db="EMBL/GenBank/DDBJ databases">
        <title>De novo Genome Sequence of Spirocheata sp.</title>
        <authorList>
            <person name="Shivani Y."/>
            <person name="Subhash Y."/>
            <person name="Tushar L."/>
            <person name="Sasikala C."/>
            <person name="Ramana C.V."/>
        </authorList>
    </citation>
    <scope>NUCLEOTIDE SEQUENCE [LARGE SCALE GENOMIC DNA]</scope>
    <source>
        <strain evidence="4 5">JC230</strain>
    </source>
</reference>
<keyword evidence="5" id="KW-1185">Reference proteome</keyword>
<name>A0A098QXQ3_9SPIO</name>
<dbReference type="PANTHER" id="PTHR16305:SF28">
    <property type="entry name" value="GUANYLATE CYCLASE DOMAIN-CONTAINING PROTEIN"/>
    <property type="match status" value="1"/>
</dbReference>
<dbReference type="PANTHER" id="PTHR16305">
    <property type="entry name" value="TESTICULAR SOLUBLE ADENYLYL CYCLASE"/>
    <property type="match status" value="1"/>
</dbReference>
<gene>
    <name evidence="4" type="ORF">DC28_12455</name>
</gene>
<comment type="caution">
    <text evidence="4">The sequence shown here is derived from an EMBL/GenBank/DDBJ whole genome shotgun (WGS) entry which is preliminary data.</text>
</comment>
<dbReference type="GO" id="GO:0004016">
    <property type="term" value="F:adenylate cyclase activity"/>
    <property type="evidence" value="ECO:0007669"/>
    <property type="project" value="UniProtKB-ARBA"/>
</dbReference>
<dbReference type="GO" id="GO:0005524">
    <property type="term" value="F:ATP binding"/>
    <property type="evidence" value="ECO:0007669"/>
    <property type="project" value="UniProtKB-KW"/>
</dbReference>
<dbReference type="GO" id="GO:0035556">
    <property type="term" value="P:intracellular signal transduction"/>
    <property type="evidence" value="ECO:0007669"/>
    <property type="project" value="InterPro"/>
</dbReference>
<protein>
    <recommendedName>
        <fullName evidence="3">Guanylate cyclase domain-containing protein</fullName>
    </recommendedName>
</protein>
<evidence type="ECO:0000259" key="3">
    <source>
        <dbReference type="PROSITE" id="PS50125"/>
    </source>
</evidence>
<dbReference type="SUPFAM" id="SSF48452">
    <property type="entry name" value="TPR-like"/>
    <property type="match status" value="1"/>
</dbReference>
<dbReference type="CDD" id="cd07302">
    <property type="entry name" value="CHD"/>
    <property type="match status" value="1"/>
</dbReference>
<dbReference type="AlphaFoldDB" id="A0A098QXQ3"/>
<dbReference type="SMART" id="SM00044">
    <property type="entry name" value="CYCc"/>
    <property type="match status" value="1"/>
</dbReference>
<proteinExistence type="predicted"/>
<dbReference type="InterPro" id="IPR027417">
    <property type="entry name" value="P-loop_NTPase"/>
</dbReference>
<dbReference type="Pfam" id="PF00211">
    <property type="entry name" value="Guanylate_cyc"/>
    <property type="match status" value="1"/>
</dbReference>
<feature type="domain" description="Guanylate cyclase" evidence="3">
    <location>
        <begin position="19"/>
        <end position="146"/>
    </location>
</feature>
<keyword evidence="1" id="KW-0547">Nucleotide-binding</keyword>
<dbReference type="eggNOG" id="COG2114">
    <property type="taxonomic scope" value="Bacteria"/>
</dbReference>
<keyword evidence="2" id="KW-0067">ATP-binding</keyword>
<organism evidence="4 5">
    <name type="scientific">Spirochaeta lutea</name>
    <dbReference type="NCBI Taxonomy" id="1480694"/>
    <lineage>
        <taxon>Bacteria</taxon>
        <taxon>Pseudomonadati</taxon>
        <taxon>Spirochaetota</taxon>
        <taxon>Spirochaetia</taxon>
        <taxon>Spirochaetales</taxon>
        <taxon>Spirochaetaceae</taxon>
        <taxon>Spirochaeta</taxon>
    </lineage>
</organism>
<evidence type="ECO:0000256" key="2">
    <source>
        <dbReference type="ARBA" id="ARBA00022840"/>
    </source>
</evidence>
<dbReference type="OrthoDB" id="190810at2"/>
<dbReference type="InterPro" id="IPR029787">
    <property type="entry name" value="Nucleotide_cyclase"/>
</dbReference>
<dbReference type="InterPro" id="IPR011990">
    <property type="entry name" value="TPR-like_helical_dom_sf"/>
</dbReference>
<accession>A0A098QXQ3</accession>
<dbReference type="STRING" id="1480694.DC28_12455"/>
<evidence type="ECO:0000313" key="5">
    <source>
        <dbReference type="Proteomes" id="UP000029692"/>
    </source>
</evidence>
<dbReference type="GO" id="GO:0005737">
    <property type="term" value="C:cytoplasm"/>
    <property type="evidence" value="ECO:0007669"/>
    <property type="project" value="TreeGrafter"/>
</dbReference>
<evidence type="ECO:0000256" key="1">
    <source>
        <dbReference type="ARBA" id="ARBA00022741"/>
    </source>
</evidence>
<sequence>MQTQSNHGHLKQGDRRNVTVLFTDLEDFTRLSQDLDPEETEQLMDTVFSSFEQIIRRHEGTVEKYIGDALVAVFGTPRIHEDDPVRAVHAALDFYQVVRRLNQGFTTHNQGLRFRTGIHTGLITTGKRGDHTVVTGHTMNIAARLQSAADPGTILVSEQTHQECGGEFAVSPPQEIKAKGISDLISARKILGRSPHSLKDERFFLGNTDLESEILTAYLRFDGTSPGGFLLEGEPGSGKTALAKHIISKLRAFPDFQAPILHARARKFRSRPFAVITDSIINTLHLSPDSAPEEITAALEHQYRIPQSSARAFPATLELHSKDKAPGDYLPMLTEIFRAILSTPTPGPYQPIIFVDNTDFIDPQSMAFFRFYIRQSQQFPFFLFTDRHPGEDICSLFPDIEVREVPPLGTVDAQALIQHLQDQYQLPLKHEDVQRILTSAGGNPLFLQSYIRYMAEHHEEQNPVEVPSTVQNVYLAELSTYNDDVRDLLKKLSVFNHSFSLADAQWMQTQTQGDPGLVTRALEFFLQQDIITQENDIYYFRHDVQKKAIYNSLLNYNKRILHRLIAARMRMQDHPHPVRLVHHLVRSEAYQEALDVLKTAPDRSVNLDFLPYLELMESTFQGDDLDTQLSIQFSRCAILFNNGRTKEADTIVQKILSTAISRQHLPSAARAYHLLTGYNAKSFRYNKASYCGMKALDFYRRSNPEHPAQGNLLHILVGMETARGSVNRAQELLDELDQTARDVPAIRFAADFARIEFLEIQGLYRDAQDRLAALPDTFQDSDVPLYKERFMASLAWNRLDLEQFLSVAPAIIQSPSQDAATRARLSARTAFARHSLLGFAPGDYLDQAAFYSLRTQNDFDLLSAEAGRSQVLACLGEYEKAEAVARETLSLALRHSAFHPAFTLLMVLLETAVIRGNQKEIEFYLIEAEHIHRQGMYLDPLDTIQYRYFRAIHLPAGCQPRPEEELQELWSRTLENLQGERGVEILLGMRNFAEIQKSLESRTRS</sequence>
<dbReference type="Gene3D" id="1.25.40.10">
    <property type="entry name" value="Tetratricopeptide repeat domain"/>
    <property type="match status" value="1"/>
</dbReference>
<dbReference type="Proteomes" id="UP000029692">
    <property type="component" value="Unassembled WGS sequence"/>
</dbReference>